<protein>
    <submittedName>
        <fullName evidence="1">Uncharacterized protein</fullName>
    </submittedName>
</protein>
<name>A0AAP0Q068_9MAGN</name>
<keyword evidence="2" id="KW-1185">Reference proteome</keyword>
<dbReference type="EMBL" id="JBBNAG010000002">
    <property type="protein sequence ID" value="KAK9158951.1"/>
    <property type="molecule type" value="Genomic_DNA"/>
</dbReference>
<gene>
    <name evidence="1" type="ORF">Scep_005525</name>
</gene>
<sequence length="53" mass="5920">MQSFWIPPLLAKLSFSLIYSGEGIRRAGSFYIDISVENITGKVIKLCIQGLMN</sequence>
<accession>A0AAP0Q068</accession>
<dbReference type="Proteomes" id="UP001419268">
    <property type="component" value="Unassembled WGS sequence"/>
</dbReference>
<organism evidence="1 2">
    <name type="scientific">Stephania cephalantha</name>
    <dbReference type="NCBI Taxonomy" id="152367"/>
    <lineage>
        <taxon>Eukaryota</taxon>
        <taxon>Viridiplantae</taxon>
        <taxon>Streptophyta</taxon>
        <taxon>Embryophyta</taxon>
        <taxon>Tracheophyta</taxon>
        <taxon>Spermatophyta</taxon>
        <taxon>Magnoliopsida</taxon>
        <taxon>Ranunculales</taxon>
        <taxon>Menispermaceae</taxon>
        <taxon>Menispermoideae</taxon>
        <taxon>Cissampelideae</taxon>
        <taxon>Stephania</taxon>
    </lineage>
</organism>
<reference evidence="1 2" key="1">
    <citation type="submission" date="2024-01" db="EMBL/GenBank/DDBJ databases">
        <title>Genome assemblies of Stephania.</title>
        <authorList>
            <person name="Yang L."/>
        </authorList>
    </citation>
    <scope>NUCLEOTIDE SEQUENCE [LARGE SCALE GENOMIC DNA]</scope>
    <source>
        <strain evidence="1">JXDWG</strain>
        <tissue evidence="1">Leaf</tissue>
    </source>
</reference>
<proteinExistence type="predicted"/>
<dbReference type="AlphaFoldDB" id="A0AAP0Q068"/>
<evidence type="ECO:0000313" key="1">
    <source>
        <dbReference type="EMBL" id="KAK9158951.1"/>
    </source>
</evidence>
<comment type="caution">
    <text evidence="1">The sequence shown here is derived from an EMBL/GenBank/DDBJ whole genome shotgun (WGS) entry which is preliminary data.</text>
</comment>
<evidence type="ECO:0000313" key="2">
    <source>
        <dbReference type="Proteomes" id="UP001419268"/>
    </source>
</evidence>